<sequence length="132" mass="13731">MTASFAFRYGSYDLSCARRNSLARVAIFDHDDIARMSGPHALGPFGRVAIGRAAFGGLSAAFSDVHIRLPCRRPRTAKRDASCAQVGREGGEAIDARQRAALEGAARGFGSCLRASAGRDGGAAYAGAPDTA</sequence>
<gene>
    <name evidence="1" type="ORF">BURPS1710A_A0611</name>
</gene>
<dbReference type="AlphaFoldDB" id="A0A0E1VXQ9"/>
<proteinExistence type="predicted"/>
<dbReference type="HOGENOM" id="CLU_1913153_0_0_4"/>
<organism evidence="1">
    <name type="scientific">Burkholderia pseudomallei 1710a</name>
    <dbReference type="NCBI Taxonomy" id="320371"/>
    <lineage>
        <taxon>Bacteria</taxon>
        <taxon>Pseudomonadati</taxon>
        <taxon>Pseudomonadota</taxon>
        <taxon>Betaproteobacteria</taxon>
        <taxon>Burkholderiales</taxon>
        <taxon>Burkholderiaceae</taxon>
        <taxon>Burkholderia</taxon>
        <taxon>pseudomallei group</taxon>
    </lineage>
</organism>
<dbReference type="Proteomes" id="UP000001812">
    <property type="component" value="Chromosome II"/>
</dbReference>
<reference evidence="1" key="1">
    <citation type="submission" date="2009-05" db="EMBL/GenBank/DDBJ databases">
        <authorList>
            <person name="Harkins D.M."/>
            <person name="DeShazer D."/>
            <person name="Woods D.E."/>
            <person name="Brinkac L.M."/>
            <person name="Brown K.A."/>
            <person name="Hung G.C."/>
            <person name="Tuanyok A."/>
            <person name="Zhang B."/>
            <person name="Nierman W.C."/>
        </authorList>
    </citation>
    <scope>NUCLEOTIDE SEQUENCE [LARGE SCALE GENOMIC DNA]</scope>
    <source>
        <strain evidence="1">1710a</strain>
    </source>
</reference>
<dbReference type="EMBL" id="CM000833">
    <property type="protein sequence ID" value="EET05740.1"/>
    <property type="molecule type" value="Genomic_DNA"/>
</dbReference>
<name>A0A0E1VXQ9_BURPE</name>
<evidence type="ECO:0000313" key="1">
    <source>
        <dbReference type="EMBL" id="EET05740.1"/>
    </source>
</evidence>
<protein>
    <submittedName>
        <fullName evidence="1">Uncharacterized protein</fullName>
    </submittedName>
</protein>
<accession>A0A0E1VXQ9</accession>